<dbReference type="RefSeq" id="WP_208468649.1">
    <property type="nucleotide sequence ID" value="NZ_JAGFNS010000011.1"/>
</dbReference>
<name>A0ABS3UL49_9ACTN</name>
<proteinExistence type="predicted"/>
<evidence type="ECO:0000259" key="2">
    <source>
        <dbReference type="PROSITE" id="PS50911"/>
    </source>
</evidence>
<dbReference type="InterPro" id="IPR007921">
    <property type="entry name" value="CHAP_dom"/>
</dbReference>
<dbReference type="PROSITE" id="PS50911">
    <property type="entry name" value="CHAP"/>
    <property type="match status" value="1"/>
</dbReference>
<evidence type="ECO:0000313" key="3">
    <source>
        <dbReference type="EMBL" id="MBO3739510.1"/>
    </source>
</evidence>
<feature type="chain" id="PRO_5047526481" evidence="1">
    <location>
        <begin position="27"/>
        <end position="433"/>
    </location>
</feature>
<dbReference type="InterPro" id="IPR038765">
    <property type="entry name" value="Papain-like_cys_pep_sf"/>
</dbReference>
<dbReference type="SUPFAM" id="SSF54001">
    <property type="entry name" value="Cysteine proteinases"/>
    <property type="match status" value="1"/>
</dbReference>
<dbReference type="EMBL" id="JAGFNS010000011">
    <property type="protein sequence ID" value="MBO3739510.1"/>
    <property type="molecule type" value="Genomic_DNA"/>
</dbReference>
<protein>
    <submittedName>
        <fullName evidence="3">CHAP domain-containing protein</fullName>
    </submittedName>
</protein>
<gene>
    <name evidence="3" type="ORF">J5X75_18510</name>
</gene>
<dbReference type="Gene3D" id="2.115.10.10">
    <property type="entry name" value="Tachylectin 2"/>
    <property type="match status" value="1"/>
</dbReference>
<evidence type="ECO:0000313" key="4">
    <source>
        <dbReference type="Proteomes" id="UP000679690"/>
    </source>
</evidence>
<evidence type="ECO:0000256" key="1">
    <source>
        <dbReference type="SAM" id="SignalP"/>
    </source>
</evidence>
<dbReference type="Gene3D" id="3.90.1720.10">
    <property type="entry name" value="endopeptidase domain like (from Nostoc punctiforme)"/>
    <property type="match status" value="1"/>
</dbReference>
<keyword evidence="1" id="KW-0732">Signal</keyword>
<dbReference type="Pfam" id="PF14517">
    <property type="entry name" value="Tachylectin"/>
    <property type="match status" value="1"/>
</dbReference>
<dbReference type="InterPro" id="IPR023294">
    <property type="entry name" value="Tachylectin2"/>
</dbReference>
<feature type="domain" description="Peptidase C51" evidence="2">
    <location>
        <begin position="292"/>
        <end position="429"/>
    </location>
</feature>
<accession>A0ABS3UL49</accession>
<dbReference type="Proteomes" id="UP000679690">
    <property type="component" value="Unassembled WGS sequence"/>
</dbReference>
<sequence>MNMRTRLASVLLAAPLMLGSVAVTTAATSTPVFADAACSSNVSVYGTLADGRLTYTVLDPDNGNVIKVVTSAATLGFTPKALATLNFNTLLITSTGGQLYRVDISTNNTSLTFNTPVALGGGWTHDQLAYDGHGHLYGIADGTLLQYVVSGTKPTSGQVGMRKEIGTGFTLKTLTAVGDDTLAGTTSSGELLNYKIDASGGWTRIELLSSGWSAFSDLLSPGGGLYFGKMPDGSMYWYEDQNPNNNHGGDITYHLDDPVSSRGWTQTLLSAQPATCTVKAPENTLGANIARIAIGELGTTETDCQKYGAGCGDIAWCAMFAKWVWREAGVTGLPSTNFARGLGDWGVDKGLFKYRSGSGNGNPKVGDWVIYGSPANAGGGHVQIITKVHSDGRITIVGGNQSNKVTTYTVNPANARSGSDNLPISGYVSPPGA</sequence>
<reference evidence="3 4" key="1">
    <citation type="submission" date="2021-03" db="EMBL/GenBank/DDBJ databases">
        <title>Actinoplanes flavus sp. nov., a novel actinomycete isolated from Coconut Palm rhizosphere soil.</title>
        <authorList>
            <person name="Luo X."/>
        </authorList>
    </citation>
    <scope>NUCLEOTIDE SEQUENCE [LARGE SCALE GENOMIC DNA]</scope>
    <source>
        <strain evidence="3 4">NEAU-H7</strain>
    </source>
</reference>
<organism evidence="3 4">
    <name type="scientific">Actinoplanes flavus</name>
    <dbReference type="NCBI Taxonomy" id="2820290"/>
    <lineage>
        <taxon>Bacteria</taxon>
        <taxon>Bacillati</taxon>
        <taxon>Actinomycetota</taxon>
        <taxon>Actinomycetes</taxon>
        <taxon>Micromonosporales</taxon>
        <taxon>Micromonosporaceae</taxon>
        <taxon>Actinoplanes</taxon>
    </lineage>
</organism>
<keyword evidence="4" id="KW-1185">Reference proteome</keyword>
<comment type="caution">
    <text evidence="3">The sequence shown here is derived from an EMBL/GenBank/DDBJ whole genome shotgun (WGS) entry which is preliminary data.</text>
</comment>
<dbReference type="SUPFAM" id="SSF69304">
    <property type="entry name" value="Tricorn protease N-terminal domain"/>
    <property type="match status" value="1"/>
</dbReference>
<feature type="signal peptide" evidence="1">
    <location>
        <begin position="1"/>
        <end position="26"/>
    </location>
</feature>
<dbReference type="Pfam" id="PF05257">
    <property type="entry name" value="CHAP"/>
    <property type="match status" value="1"/>
</dbReference>